<evidence type="ECO:0000313" key="2">
    <source>
        <dbReference type="Proteomes" id="UP000533641"/>
    </source>
</evidence>
<organism evidence="1 2">
    <name type="scientific">Rhizobium mongolense</name>
    <dbReference type="NCBI Taxonomy" id="57676"/>
    <lineage>
        <taxon>Bacteria</taxon>
        <taxon>Pseudomonadati</taxon>
        <taxon>Pseudomonadota</taxon>
        <taxon>Alphaproteobacteria</taxon>
        <taxon>Hyphomicrobiales</taxon>
        <taxon>Rhizobiaceae</taxon>
        <taxon>Rhizobium/Agrobacterium group</taxon>
        <taxon>Rhizobium</taxon>
    </lineage>
</organism>
<gene>
    <name evidence="1" type="ORF">GGE12_004849</name>
</gene>
<dbReference type="RefSeq" id="WP_183927683.1">
    <property type="nucleotide sequence ID" value="NZ_JACIGM010000011.1"/>
</dbReference>
<name>A0A7W6RS04_9HYPH</name>
<accession>A0A7W6RS04</accession>
<dbReference type="AlphaFoldDB" id="A0A7W6RS04"/>
<protein>
    <submittedName>
        <fullName evidence="1">Uncharacterized protein</fullName>
    </submittedName>
</protein>
<reference evidence="1 2" key="1">
    <citation type="submission" date="2020-08" db="EMBL/GenBank/DDBJ databases">
        <title>Genomic Encyclopedia of Type Strains, Phase IV (KMG-V): Genome sequencing to study the core and pangenomes of soil and plant-associated prokaryotes.</title>
        <authorList>
            <person name="Whitman W."/>
        </authorList>
    </citation>
    <scope>NUCLEOTIDE SEQUENCE [LARGE SCALE GENOMIC DNA]</scope>
    <source>
        <strain evidence="1 2">SEMIA 402</strain>
    </source>
</reference>
<comment type="caution">
    <text evidence="1">The sequence shown here is derived from an EMBL/GenBank/DDBJ whole genome shotgun (WGS) entry which is preliminary data.</text>
</comment>
<proteinExistence type="predicted"/>
<sequence>MQQKYNPVIARNIPAEMAELARERGEGLTRRELREQGYTDEEIDRHHHDASILFARSSLRRVA</sequence>
<evidence type="ECO:0000313" key="1">
    <source>
        <dbReference type="EMBL" id="MBB4277051.1"/>
    </source>
</evidence>
<dbReference type="EMBL" id="JACIGM010000011">
    <property type="protein sequence ID" value="MBB4277051.1"/>
    <property type="molecule type" value="Genomic_DNA"/>
</dbReference>
<dbReference type="Proteomes" id="UP000533641">
    <property type="component" value="Unassembled WGS sequence"/>
</dbReference>